<feature type="region of interest" description="Disordered" evidence="1">
    <location>
        <begin position="92"/>
        <end position="111"/>
    </location>
</feature>
<gene>
    <name evidence="3" type="ORF">P691DRAFT_761727</name>
    <name evidence="2" type="ORF">P691DRAFT_765596</name>
</gene>
<dbReference type="Proteomes" id="UP000807342">
    <property type="component" value="Unassembled WGS sequence"/>
</dbReference>
<accession>A0A9P5X7M4</accession>
<organism evidence="3 4">
    <name type="scientific">Macrolepiota fuliginosa MF-IS2</name>
    <dbReference type="NCBI Taxonomy" id="1400762"/>
    <lineage>
        <taxon>Eukaryota</taxon>
        <taxon>Fungi</taxon>
        <taxon>Dikarya</taxon>
        <taxon>Basidiomycota</taxon>
        <taxon>Agaricomycotina</taxon>
        <taxon>Agaricomycetes</taxon>
        <taxon>Agaricomycetidae</taxon>
        <taxon>Agaricales</taxon>
        <taxon>Agaricineae</taxon>
        <taxon>Agaricaceae</taxon>
        <taxon>Macrolepiota</taxon>
    </lineage>
</organism>
<evidence type="ECO:0000313" key="4">
    <source>
        <dbReference type="Proteomes" id="UP000807342"/>
    </source>
</evidence>
<feature type="region of interest" description="Disordered" evidence="1">
    <location>
        <begin position="255"/>
        <end position="278"/>
    </location>
</feature>
<evidence type="ECO:0000313" key="2">
    <source>
        <dbReference type="EMBL" id="KAF9442083.1"/>
    </source>
</evidence>
<comment type="caution">
    <text evidence="3">The sequence shown here is derived from an EMBL/GenBank/DDBJ whole genome shotgun (WGS) entry which is preliminary data.</text>
</comment>
<evidence type="ECO:0000256" key="1">
    <source>
        <dbReference type="SAM" id="MobiDB-lite"/>
    </source>
</evidence>
<proteinExistence type="predicted"/>
<feature type="compositionally biased region" description="Polar residues" evidence="1">
    <location>
        <begin position="97"/>
        <end position="111"/>
    </location>
</feature>
<reference evidence="3" key="1">
    <citation type="submission" date="2020-11" db="EMBL/GenBank/DDBJ databases">
        <authorList>
            <consortium name="DOE Joint Genome Institute"/>
            <person name="Ahrendt S."/>
            <person name="Riley R."/>
            <person name="Andreopoulos W."/>
            <person name="Labutti K."/>
            <person name="Pangilinan J."/>
            <person name="Ruiz-Duenas F.J."/>
            <person name="Barrasa J.M."/>
            <person name="Sanchez-Garcia M."/>
            <person name="Camarero S."/>
            <person name="Miyauchi S."/>
            <person name="Serrano A."/>
            <person name="Linde D."/>
            <person name="Babiker R."/>
            <person name="Drula E."/>
            <person name="Ayuso-Fernandez I."/>
            <person name="Pacheco R."/>
            <person name="Padilla G."/>
            <person name="Ferreira P."/>
            <person name="Barriuso J."/>
            <person name="Kellner H."/>
            <person name="Castanera R."/>
            <person name="Alfaro M."/>
            <person name="Ramirez L."/>
            <person name="Pisabarro A.G."/>
            <person name="Kuo A."/>
            <person name="Tritt A."/>
            <person name="Lipzen A."/>
            <person name="He G."/>
            <person name="Yan M."/>
            <person name="Ng V."/>
            <person name="Cullen D."/>
            <person name="Martin F."/>
            <person name="Rosso M.-N."/>
            <person name="Henrissat B."/>
            <person name="Hibbett D."/>
            <person name="Martinez A.T."/>
            <person name="Grigoriev I.V."/>
        </authorList>
    </citation>
    <scope>NUCLEOTIDE SEQUENCE</scope>
    <source>
        <strain evidence="3">MF-IS2</strain>
    </source>
</reference>
<protein>
    <submittedName>
        <fullName evidence="3">Uncharacterized protein</fullName>
    </submittedName>
</protein>
<dbReference type="AlphaFoldDB" id="A0A9P5X7M4"/>
<name>A0A9P5X7M4_9AGAR</name>
<dbReference type="EMBL" id="MU151708">
    <property type="protein sequence ID" value="KAF9442083.1"/>
    <property type="molecule type" value="Genomic_DNA"/>
</dbReference>
<dbReference type="EMBL" id="MU151250">
    <property type="protein sequence ID" value="KAF9446358.1"/>
    <property type="molecule type" value="Genomic_DNA"/>
</dbReference>
<keyword evidence="4" id="KW-1185">Reference proteome</keyword>
<evidence type="ECO:0000313" key="3">
    <source>
        <dbReference type="EMBL" id="KAF9446358.1"/>
    </source>
</evidence>
<sequence length="278" mass="31224">MLQMQNVDKFVFPQKFFLPYCVMQNSTPVLSLNCDSFQGWGQIFGMSPWTGIGPEEGAYSTETTDWAGALQLDENLLNGSLPIFSLEEDTPLENAQEEQGTLNPTTAEQSGSESTGTILILDLVDADNESYQCHWNDCNMRVNATIRDVEVHAFAHLDADEAARNNAGGKRPKRTPNIRVECGWIVTDLVGKRVKCKKEVLRGSLGKHIGTHLGREHQPCPYQTKSECCGKLYFGRGSAYPHELDCPAYNKKERSLKKEKARSKINQAKKNQRHKCRE</sequence>